<sequence>MEIRKFTDELTLSIQNRCADQPVDIVGRIKSVLMHNRLRVTGRDTVQAIEEMNYSPGYIFLFQNEAGDYVIGVEKSNWCVCAP</sequence>
<comment type="caution">
    <text evidence="1">The sequence shown here is derived from an EMBL/GenBank/DDBJ whole genome shotgun (WGS) entry which is preliminary data.</text>
</comment>
<reference evidence="1 2" key="1">
    <citation type="submission" date="2014-12" db="EMBL/GenBank/DDBJ databases">
        <title>Genome sequencing of Photobacterium gaetbulicola AD005a.</title>
        <authorList>
            <person name="Adrian T.G.S."/>
            <person name="Chan K.G."/>
        </authorList>
    </citation>
    <scope>NUCLEOTIDE SEQUENCE [LARGE SCALE GENOMIC DNA]</scope>
    <source>
        <strain evidence="1 2">AD005a</strain>
    </source>
</reference>
<dbReference type="AlphaFoldDB" id="A0A0B9GJC2"/>
<dbReference type="EMBL" id="JWLZ01000037">
    <property type="protein sequence ID" value="KHT64885.1"/>
    <property type="molecule type" value="Genomic_DNA"/>
</dbReference>
<dbReference type="RefSeq" id="WP_039458448.1">
    <property type="nucleotide sequence ID" value="NZ_JWLZ01000037.1"/>
</dbReference>
<accession>A0A0B9GJC2</accession>
<organism evidence="1 2">
    <name type="scientific">Photobacterium gaetbulicola</name>
    <dbReference type="NCBI Taxonomy" id="1295392"/>
    <lineage>
        <taxon>Bacteria</taxon>
        <taxon>Pseudomonadati</taxon>
        <taxon>Pseudomonadota</taxon>
        <taxon>Gammaproteobacteria</taxon>
        <taxon>Vibrionales</taxon>
        <taxon>Vibrionaceae</taxon>
        <taxon>Photobacterium</taxon>
    </lineage>
</organism>
<proteinExistence type="predicted"/>
<dbReference type="Proteomes" id="UP000031278">
    <property type="component" value="Unassembled WGS sequence"/>
</dbReference>
<evidence type="ECO:0000313" key="2">
    <source>
        <dbReference type="Proteomes" id="UP000031278"/>
    </source>
</evidence>
<name>A0A0B9GJC2_9GAMM</name>
<gene>
    <name evidence="1" type="ORF">RJ45_04080</name>
</gene>
<evidence type="ECO:0000313" key="1">
    <source>
        <dbReference type="EMBL" id="KHT64885.1"/>
    </source>
</evidence>
<protein>
    <submittedName>
        <fullName evidence="1">Uncharacterized protein</fullName>
    </submittedName>
</protein>